<dbReference type="PANTHER" id="PTHR31375">
    <property type="match status" value="1"/>
</dbReference>
<evidence type="ECO:0000313" key="11">
    <source>
        <dbReference type="EMBL" id="KAI5421725.1"/>
    </source>
</evidence>
<keyword evidence="7" id="KW-0961">Cell wall biogenesis/degradation</keyword>
<feature type="signal peptide" evidence="10">
    <location>
        <begin position="1"/>
        <end position="18"/>
    </location>
</feature>
<comment type="caution">
    <text evidence="11">The sequence shown here is derived from an EMBL/GenBank/DDBJ whole genome shotgun (WGS) entry which is preliminary data.</text>
</comment>
<evidence type="ECO:0000256" key="5">
    <source>
        <dbReference type="ARBA" id="ARBA00022801"/>
    </source>
</evidence>
<accession>A0A9D4XMP2</accession>
<feature type="active site" evidence="8">
    <location>
        <position position="239"/>
    </location>
</feature>
<dbReference type="SMART" id="SM00710">
    <property type="entry name" value="PbH1"/>
    <property type="match status" value="4"/>
</dbReference>
<keyword evidence="5 9" id="KW-0378">Hydrolase</keyword>
<dbReference type="Gramene" id="Psat4g155080.1">
    <property type="protein sequence ID" value="Psat4g155080.1.cds"/>
    <property type="gene ID" value="Psat4g155080"/>
</dbReference>
<dbReference type="EMBL" id="JAMSHJ010000004">
    <property type="protein sequence ID" value="KAI5421725.1"/>
    <property type="molecule type" value="Genomic_DNA"/>
</dbReference>
<dbReference type="Gramene" id="Psat04G0523400-T1">
    <property type="protein sequence ID" value="KAI5421725.1"/>
    <property type="gene ID" value="KIW84_045234"/>
</dbReference>
<sequence length="395" mass="43582">MNTIFLFVFCFLVCIAEAKVEYKLFNVMNYGARADDRTDNSVAFLRAWNDACSRRGKSTILVPQGSYMLHEIIFSGPCNAWMNFQIEGRLKAPSDIYLFRTDSWISFRYVDKLNVGGGGTLDGQGAFAWTKNDCEKNQNCRTLPTTMTFQFVTNGYIHHMRSINTKQNHFVLYGCKDMVLTRLKLIAPFNSPNTDGIKIAMSTGVTITSVNIGTGDDCIAMLYGTKGVRISDVYCGPGHGISIGSLGKSNGEDDVDDIVVKNCTFSGTNNGVRIKTWTAVLQKIMHVSNIHYEDIVMENVQNPIVIDQNYCPSHPCRPKGGVSSVEISNVSYRFIRGSGNSNVAASLQCSPNKPCLNITMDTINLWPSGKGKKLNNECLNVNGASYGIQIPSPCM</sequence>
<dbReference type="Pfam" id="PF00295">
    <property type="entry name" value="Glyco_hydro_28"/>
    <property type="match status" value="1"/>
</dbReference>
<keyword evidence="12" id="KW-1185">Reference proteome</keyword>
<reference evidence="11 12" key="1">
    <citation type="journal article" date="2022" name="Nat. Genet.">
        <title>Improved pea reference genome and pan-genome highlight genomic features and evolutionary characteristics.</title>
        <authorList>
            <person name="Yang T."/>
            <person name="Liu R."/>
            <person name="Luo Y."/>
            <person name="Hu S."/>
            <person name="Wang D."/>
            <person name="Wang C."/>
            <person name="Pandey M.K."/>
            <person name="Ge S."/>
            <person name="Xu Q."/>
            <person name="Li N."/>
            <person name="Li G."/>
            <person name="Huang Y."/>
            <person name="Saxena R.K."/>
            <person name="Ji Y."/>
            <person name="Li M."/>
            <person name="Yan X."/>
            <person name="He Y."/>
            <person name="Liu Y."/>
            <person name="Wang X."/>
            <person name="Xiang C."/>
            <person name="Varshney R.K."/>
            <person name="Ding H."/>
            <person name="Gao S."/>
            <person name="Zong X."/>
        </authorList>
    </citation>
    <scope>NUCLEOTIDE SEQUENCE [LARGE SCALE GENOMIC DNA]</scope>
    <source>
        <strain evidence="11 12">cv. Zhongwan 6</strain>
    </source>
</reference>
<evidence type="ECO:0000256" key="9">
    <source>
        <dbReference type="RuleBase" id="RU361169"/>
    </source>
</evidence>
<dbReference type="GO" id="GO:0071555">
    <property type="term" value="P:cell wall organization"/>
    <property type="evidence" value="ECO:0007669"/>
    <property type="project" value="UniProtKB-KW"/>
</dbReference>
<evidence type="ECO:0000256" key="4">
    <source>
        <dbReference type="ARBA" id="ARBA00022525"/>
    </source>
</evidence>
<dbReference type="InterPro" id="IPR012334">
    <property type="entry name" value="Pectin_lyas_fold"/>
</dbReference>
<dbReference type="AlphaFoldDB" id="A0A9D4XMP2"/>
<evidence type="ECO:0000256" key="3">
    <source>
        <dbReference type="ARBA" id="ARBA00022512"/>
    </source>
</evidence>
<keyword evidence="4" id="KW-0964">Secreted</keyword>
<dbReference type="Proteomes" id="UP001058974">
    <property type="component" value="Chromosome 4"/>
</dbReference>
<evidence type="ECO:0000256" key="1">
    <source>
        <dbReference type="ARBA" id="ARBA00004191"/>
    </source>
</evidence>
<evidence type="ECO:0000256" key="8">
    <source>
        <dbReference type="PROSITE-ProRule" id="PRU10052"/>
    </source>
</evidence>
<dbReference type="InterPro" id="IPR006626">
    <property type="entry name" value="PbH1"/>
</dbReference>
<comment type="similarity">
    <text evidence="2 9">Belongs to the glycosyl hydrolase 28 family.</text>
</comment>
<dbReference type="InterPro" id="IPR000743">
    <property type="entry name" value="Glyco_hydro_28"/>
</dbReference>
<evidence type="ECO:0000256" key="6">
    <source>
        <dbReference type="ARBA" id="ARBA00023295"/>
    </source>
</evidence>
<evidence type="ECO:0000256" key="7">
    <source>
        <dbReference type="ARBA" id="ARBA00023316"/>
    </source>
</evidence>
<dbReference type="FunFam" id="2.160.20.10:FF:000004">
    <property type="entry name" value="Pectin lyase-like superfamily protein"/>
    <property type="match status" value="1"/>
</dbReference>
<dbReference type="GO" id="GO:0005975">
    <property type="term" value="P:carbohydrate metabolic process"/>
    <property type="evidence" value="ECO:0007669"/>
    <property type="project" value="InterPro"/>
</dbReference>
<evidence type="ECO:0008006" key="13">
    <source>
        <dbReference type="Google" id="ProtNLM"/>
    </source>
</evidence>
<dbReference type="GO" id="GO:0004650">
    <property type="term" value="F:polygalacturonase activity"/>
    <property type="evidence" value="ECO:0007669"/>
    <property type="project" value="InterPro"/>
</dbReference>
<name>A0A9D4XMP2_PEA</name>
<organism evidence="11 12">
    <name type="scientific">Pisum sativum</name>
    <name type="common">Garden pea</name>
    <name type="synonym">Lathyrus oleraceus</name>
    <dbReference type="NCBI Taxonomy" id="3888"/>
    <lineage>
        <taxon>Eukaryota</taxon>
        <taxon>Viridiplantae</taxon>
        <taxon>Streptophyta</taxon>
        <taxon>Embryophyta</taxon>
        <taxon>Tracheophyta</taxon>
        <taxon>Spermatophyta</taxon>
        <taxon>Magnoliopsida</taxon>
        <taxon>eudicotyledons</taxon>
        <taxon>Gunneridae</taxon>
        <taxon>Pentapetalae</taxon>
        <taxon>rosids</taxon>
        <taxon>fabids</taxon>
        <taxon>Fabales</taxon>
        <taxon>Fabaceae</taxon>
        <taxon>Papilionoideae</taxon>
        <taxon>50 kb inversion clade</taxon>
        <taxon>NPAAA clade</taxon>
        <taxon>Hologalegina</taxon>
        <taxon>IRL clade</taxon>
        <taxon>Fabeae</taxon>
        <taxon>Lathyrus</taxon>
    </lineage>
</organism>
<gene>
    <name evidence="11" type="ORF">KIW84_045234</name>
</gene>
<proteinExistence type="inferred from homology"/>
<dbReference type="SUPFAM" id="SSF51126">
    <property type="entry name" value="Pectin lyase-like"/>
    <property type="match status" value="1"/>
</dbReference>
<dbReference type="Gene3D" id="2.160.20.10">
    <property type="entry name" value="Single-stranded right-handed beta-helix, Pectin lyase-like"/>
    <property type="match status" value="1"/>
</dbReference>
<dbReference type="OrthoDB" id="187139at2759"/>
<keyword evidence="10" id="KW-0732">Signal</keyword>
<keyword evidence="3" id="KW-0134">Cell wall</keyword>
<dbReference type="PROSITE" id="PS00502">
    <property type="entry name" value="POLYGALACTURONASE"/>
    <property type="match status" value="1"/>
</dbReference>
<comment type="subcellular location">
    <subcellularLocation>
        <location evidence="1">Secreted</location>
        <location evidence="1">Cell wall</location>
    </subcellularLocation>
</comment>
<evidence type="ECO:0000256" key="2">
    <source>
        <dbReference type="ARBA" id="ARBA00008834"/>
    </source>
</evidence>
<evidence type="ECO:0000256" key="10">
    <source>
        <dbReference type="SAM" id="SignalP"/>
    </source>
</evidence>
<protein>
    <recommendedName>
        <fullName evidence="13">Polygalacturonase</fullName>
    </recommendedName>
</protein>
<feature type="chain" id="PRO_5039284885" description="Polygalacturonase" evidence="10">
    <location>
        <begin position="19"/>
        <end position="395"/>
    </location>
</feature>
<dbReference type="InterPro" id="IPR011050">
    <property type="entry name" value="Pectin_lyase_fold/virulence"/>
</dbReference>
<keyword evidence="6 9" id="KW-0326">Glycosidase</keyword>
<evidence type="ECO:0000313" key="12">
    <source>
        <dbReference type="Proteomes" id="UP001058974"/>
    </source>
</evidence>